<dbReference type="EMBL" id="JBHSOW010000098">
    <property type="protein sequence ID" value="MFC5652594.1"/>
    <property type="molecule type" value="Genomic_DNA"/>
</dbReference>
<evidence type="ECO:0000313" key="1">
    <source>
        <dbReference type="EMBL" id="MFC5652594.1"/>
    </source>
</evidence>
<organism evidence="1 2">
    <name type="scientific">Paenibacillus solisilvae</name>
    <dbReference type="NCBI Taxonomy" id="2486751"/>
    <lineage>
        <taxon>Bacteria</taxon>
        <taxon>Bacillati</taxon>
        <taxon>Bacillota</taxon>
        <taxon>Bacilli</taxon>
        <taxon>Bacillales</taxon>
        <taxon>Paenibacillaceae</taxon>
        <taxon>Paenibacillus</taxon>
    </lineage>
</organism>
<name>A0ABW0W790_9BACL</name>
<keyword evidence="2" id="KW-1185">Reference proteome</keyword>
<sequence>MNTANVFALYRHWVIRVVQLVINGEWRFLPDEDIENKAVS</sequence>
<gene>
    <name evidence="1" type="ORF">ACFPYJ_26440</name>
</gene>
<dbReference type="Proteomes" id="UP001596047">
    <property type="component" value="Unassembled WGS sequence"/>
</dbReference>
<evidence type="ECO:0000313" key="2">
    <source>
        <dbReference type="Proteomes" id="UP001596047"/>
    </source>
</evidence>
<reference evidence="2" key="1">
    <citation type="journal article" date="2019" name="Int. J. Syst. Evol. Microbiol.">
        <title>The Global Catalogue of Microorganisms (GCM) 10K type strain sequencing project: providing services to taxonomists for standard genome sequencing and annotation.</title>
        <authorList>
            <consortium name="The Broad Institute Genomics Platform"/>
            <consortium name="The Broad Institute Genome Sequencing Center for Infectious Disease"/>
            <person name="Wu L."/>
            <person name="Ma J."/>
        </authorList>
    </citation>
    <scope>NUCLEOTIDE SEQUENCE [LARGE SCALE GENOMIC DNA]</scope>
    <source>
        <strain evidence="2">CGMCC 1.3240</strain>
    </source>
</reference>
<accession>A0ABW0W790</accession>
<dbReference type="RefSeq" id="WP_379191232.1">
    <property type="nucleotide sequence ID" value="NZ_JBHSOW010000098.1"/>
</dbReference>
<protein>
    <submittedName>
        <fullName evidence="1">Uncharacterized protein</fullName>
    </submittedName>
</protein>
<proteinExistence type="predicted"/>
<comment type="caution">
    <text evidence="1">The sequence shown here is derived from an EMBL/GenBank/DDBJ whole genome shotgun (WGS) entry which is preliminary data.</text>
</comment>